<dbReference type="GO" id="GO:0016706">
    <property type="term" value="F:2-oxoglutarate-dependent dioxygenase activity"/>
    <property type="evidence" value="ECO:0007669"/>
    <property type="project" value="UniProtKB-ARBA"/>
</dbReference>
<dbReference type="Proteomes" id="UP000014227">
    <property type="component" value="Chromosome I"/>
</dbReference>
<dbReference type="eggNOG" id="COG5285">
    <property type="taxonomic scope" value="Bacteria"/>
</dbReference>
<organism evidence="1 2">
    <name type="scientific">Chthonomonas calidirosea (strain DSM 23976 / ICMP 18418 / T49)</name>
    <dbReference type="NCBI Taxonomy" id="1303518"/>
    <lineage>
        <taxon>Bacteria</taxon>
        <taxon>Bacillati</taxon>
        <taxon>Armatimonadota</taxon>
        <taxon>Chthonomonadia</taxon>
        <taxon>Chthonomonadales</taxon>
        <taxon>Chthonomonadaceae</taxon>
        <taxon>Chthonomonas</taxon>
    </lineage>
</organism>
<dbReference type="PANTHER" id="PTHR20883">
    <property type="entry name" value="PHYTANOYL-COA DIOXYGENASE DOMAIN CONTAINING 1"/>
    <property type="match status" value="1"/>
</dbReference>
<dbReference type="STRING" id="454171.CP488_01240"/>
<proteinExistence type="predicted"/>
<keyword evidence="2" id="KW-1185">Reference proteome</keyword>
<name>S0F075_CHTCT</name>
<dbReference type="AlphaFoldDB" id="S0F075"/>
<reference evidence="2" key="1">
    <citation type="submission" date="2013-03" db="EMBL/GenBank/DDBJ databases">
        <title>Genome sequence of Chthonomonas calidirosea, the first sequenced genome from the Armatimonadetes phylum (formally candidate division OP10).</title>
        <authorList>
            <person name="Lee K.C.Y."/>
            <person name="Morgan X.C."/>
            <person name="Dunfield P.F."/>
            <person name="Tamas I."/>
            <person name="Houghton K.M."/>
            <person name="Vyssotski M."/>
            <person name="Ryan J.L.J."/>
            <person name="Lagutin K."/>
            <person name="McDonald I.R."/>
            <person name="Stott M.B."/>
        </authorList>
    </citation>
    <scope>NUCLEOTIDE SEQUENCE [LARGE SCALE GENOMIC DNA]</scope>
    <source>
        <strain evidence="2">DSM 23976 / ICMP 18418 / T49</strain>
    </source>
</reference>
<accession>S0F075</accession>
<dbReference type="PANTHER" id="PTHR20883:SF46">
    <property type="entry name" value="PHYTANOYL-COA HYDROXYLASE"/>
    <property type="match status" value="1"/>
</dbReference>
<evidence type="ECO:0000313" key="1">
    <source>
        <dbReference type="EMBL" id="CCW36633.1"/>
    </source>
</evidence>
<dbReference type="GO" id="GO:0005506">
    <property type="term" value="F:iron ion binding"/>
    <property type="evidence" value="ECO:0007669"/>
    <property type="project" value="UniProtKB-ARBA"/>
</dbReference>
<dbReference type="Pfam" id="PF05721">
    <property type="entry name" value="PhyH"/>
    <property type="match status" value="1"/>
</dbReference>
<dbReference type="RefSeq" id="WP_016484137.1">
    <property type="nucleotide sequence ID" value="NC_021487.1"/>
</dbReference>
<dbReference type="InterPro" id="IPR008775">
    <property type="entry name" value="Phytyl_CoA_dOase-like"/>
</dbReference>
<dbReference type="HOGENOM" id="CLU_048953_6_0_0"/>
<sequence length="262" mass="29641">MTEVGKMVLAPVTITEEQRRQYQEEGYFILEGVISAEVLEGLRAECDRLVRQKDEELARRGVESEGITHRGSRYFISSHGHDSETLERFLFSDLMASICLATLGPDAYLFNEQFVVKRDRAGMRFAWHQDSGYIGHPHRPYLSCWCALDDVSEENGTVYILPYSRAGTREWTPHRKEEGTNDLVGYFGDDPGIPVVGPAGTIAVFSSVTFHRSGANTSPHLRRIYLAQYSAEPILNKEGTALWHWADPFLKGGRRVDPFVSR</sequence>
<gene>
    <name evidence="1" type="ORF">CCALI_02848</name>
</gene>
<dbReference type="InParanoid" id="S0F075"/>
<dbReference type="KEGG" id="ccz:CCALI_02848"/>
<dbReference type="Gene3D" id="2.60.120.620">
    <property type="entry name" value="q2cbj1_9rhob like domain"/>
    <property type="match status" value="1"/>
</dbReference>
<protein>
    <submittedName>
        <fullName evidence="1">Protein involved in biosynthesis of mitomycin antibiotics/polyketide fumonisin</fullName>
    </submittedName>
</protein>
<dbReference type="SUPFAM" id="SSF51197">
    <property type="entry name" value="Clavaminate synthase-like"/>
    <property type="match status" value="1"/>
</dbReference>
<dbReference type="PATRIC" id="fig|1303518.3.peg.2953"/>
<evidence type="ECO:0000313" key="2">
    <source>
        <dbReference type="Proteomes" id="UP000014227"/>
    </source>
</evidence>
<dbReference type="EMBL" id="HF951689">
    <property type="protein sequence ID" value="CCW36633.1"/>
    <property type="molecule type" value="Genomic_DNA"/>
</dbReference>